<reference evidence="1 2" key="1">
    <citation type="submission" date="2024-01" db="EMBL/GenBank/DDBJ databases">
        <title>Genome assemblies of Stephania.</title>
        <authorList>
            <person name="Yang L."/>
        </authorList>
    </citation>
    <scope>NUCLEOTIDE SEQUENCE [LARGE SCALE GENOMIC DNA]</scope>
    <source>
        <strain evidence="1">JXDWG</strain>
        <tissue evidence="1">Leaf</tissue>
    </source>
</reference>
<comment type="caution">
    <text evidence="1">The sequence shown here is derived from an EMBL/GenBank/DDBJ whole genome shotgun (WGS) entry which is preliminary data.</text>
</comment>
<name>A0AAP0IRZ0_9MAGN</name>
<sequence>MPSCSCVNPPTFNIVNHIDFRNNSNQIFFSSCDIDVILLRRIYCRLIFPVTTFLSLMASFSTHPTITFNFLKGLAFRCKFVGVLPENFFALFFQIWILKPLLQPHLLLQAKCRYFNFVSLAMIFFNSKPQNQVLYSHLPPFVL</sequence>
<evidence type="ECO:0000313" key="1">
    <source>
        <dbReference type="EMBL" id="KAK9119642.1"/>
    </source>
</evidence>
<gene>
    <name evidence="1" type="ORF">Scep_017735</name>
</gene>
<dbReference type="EMBL" id="JBBNAG010000007">
    <property type="protein sequence ID" value="KAK9119642.1"/>
    <property type="molecule type" value="Genomic_DNA"/>
</dbReference>
<accession>A0AAP0IRZ0</accession>
<dbReference type="Proteomes" id="UP001419268">
    <property type="component" value="Unassembled WGS sequence"/>
</dbReference>
<keyword evidence="2" id="KW-1185">Reference proteome</keyword>
<evidence type="ECO:0000313" key="2">
    <source>
        <dbReference type="Proteomes" id="UP001419268"/>
    </source>
</evidence>
<dbReference type="AlphaFoldDB" id="A0AAP0IRZ0"/>
<proteinExistence type="predicted"/>
<organism evidence="1 2">
    <name type="scientific">Stephania cephalantha</name>
    <dbReference type="NCBI Taxonomy" id="152367"/>
    <lineage>
        <taxon>Eukaryota</taxon>
        <taxon>Viridiplantae</taxon>
        <taxon>Streptophyta</taxon>
        <taxon>Embryophyta</taxon>
        <taxon>Tracheophyta</taxon>
        <taxon>Spermatophyta</taxon>
        <taxon>Magnoliopsida</taxon>
        <taxon>Ranunculales</taxon>
        <taxon>Menispermaceae</taxon>
        <taxon>Menispermoideae</taxon>
        <taxon>Cissampelideae</taxon>
        <taxon>Stephania</taxon>
    </lineage>
</organism>
<protein>
    <submittedName>
        <fullName evidence="1">Uncharacterized protein</fullName>
    </submittedName>
</protein>